<dbReference type="AlphaFoldDB" id="Q6CMA7"/>
<feature type="region of interest" description="Disordered" evidence="11">
    <location>
        <begin position="575"/>
        <end position="665"/>
    </location>
</feature>
<keyword evidence="3" id="KW-0723">Serine/threonine-protein kinase</keyword>
<comment type="catalytic activity">
    <reaction evidence="8">
        <text>L-threonyl-[protein] + ATP = O-phospho-L-threonyl-[protein] + ADP + H(+)</text>
        <dbReference type="Rhea" id="RHEA:46608"/>
        <dbReference type="Rhea" id="RHEA-COMP:11060"/>
        <dbReference type="Rhea" id="RHEA-COMP:11605"/>
        <dbReference type="ChEBI" id="CHEBI:15378"/>
        <dbReference type="ChEBI" id="CHEBI:30013"/>
        <dbReference type="ChEBI" id="CHEBI:30616"/>
        <dbReference type="ChEBI" id="CHEBI:61977"/>
        <dbReference type="ChEBI" id="CHEBI:456216"/>
        <dbReference type="EC" id="2.7.11.1"/>
    </reaction>
</comment>
<dbReference type="PaxDb" id="284590-Q6CMA7"/>
<dbReference type="InterPro" id="IPR000719">
    <property type="entry name" value="Prot_kinase_dom"/>
</dbReference>
<comment type="catalytic activity">
    <reaction evidence="9">
        <text>L-seryl-[protein] + ATP = O-phospho-L-seryl-[protein] + ADP + H(+)</text>
        <dbReference type="Rhea" id="RHEA:17989"/>
        <dbReference type="Rhea" id="RHEA-COMP:9863"/>
        <dbReference type="Rhea" id="RHEA-COMP:11604"/>
        <dbReference type="ChEBI" id="CHEBI:15378"/>
        <dbReference type="ChEBI" id="CHEBI:29999"/>
        <dbReference type="ChEBI" id="CHEBI:30616"/>
        <dbReference type="ChEBI" id="CHEBI:83421"/>
        <dbReference type="ChEBI" id="CHEBI:456216"/>
        <dbReference type="EC" id="2.7.11.1"/>
    </reaction>
</comment>
<feature type="compositionally biased region" description="Low complexity" evidence="11">
    <location>
        <begin position="837"/>
        <end position="865"/>
    </location>
</feature>
<dbReference type="GO" id="GO:0005737">
    <property type="term" value="C:cytoplasm"/>
    <property type="evidence" value="ECO:0007669"/>
    <property type="project" value="TreeGrafter"/>
</dbReference>
<feature type="compositionally biased region" description="Basic and acidic residues" evidence="11">
    <location>
        <begin position="508"/>
        <end position="521"/>
    </location>
</feature>
<dbReference type="EMBL" id="CR382125">
    <property type="protein sequence ID" value="CAH00019.1"/>
    <property type="molecule type" value="Genomic_DNA"/>
</dbReference>
<evidence type="ECO:0000256" key="10">
    <source>
        <dbReference type="PROSITE-ProRule" id="PRU10141"/>
    </source>
</evidence>
<keyword evidence="5 10" id="KW-0547">Nucleotide-binding</keyword>
<reference evidence="13 14" key="1">
    <citation type="journal article" date="2004" name="Nature">
        <title>Genome evolution in yeasts.</title>
        <authorList>
            <consortium name="Genolevures"/>
            <person name="Dujon B."/>
            <person name="Sherman D."/>
            <person name="Fischer G."/>
            <person name="Durrens P."/>
            <person name="Casaregola S."/>
            <person name="Lafontaine I."/>
            <person name="de Montigny J."/>
            <person name="Marck C."/>
            <person name="Neuveglise C."/>
            <person name="Talla E."/>
            <person name="Goffard N."/>
            <person name="Frangeul L."/>
            <person name="Aigle M."/>
            <person name="Anthouard V."/>
            <person name="Babour A."/>
            <person name="Barbe V."/>
            <person name="Barnay S."/>
            <person name="Blanchin S."/>
            <person name="Beckerich J.M."/>
            <person name="Beyne E."/>
            <person name="Bleykasten C."/>
            <person name="Boisrame A."/>
            <person name="Boyer J."/>
            <person name="Cattolico L."/>
            <person name="Confanioleri F."/>
            <person name="de Daruvar A."/>
            <person name="Despons L."/>
            <person name="Fabre E."/>
            <person name="Fairhead C."/>
            <person name="Ferry-Dumazet H."/>
            <person name="Groppi A."/>
            <person name="Hantraye F."/>
            <person name="Hennequin C."/>
            <person name="Jauniaux N."/>
            <person name="Joyet P."/>
            <person name="Kachouri R."/>
            <person name="Kerrest A."/>
            <person name="Koszul R."/>
            <person name="Lemaire M."/>
            <person name="Lesur I."/>
            <person name="Ma L."/>
            <person name="Muller H."/>
            <person name="Nicaud J.M."/>
            <person name="Nikolski M."/>
            <person name="Oztas S."/>
            <person name="Ozier-Kalogeropoulos O."/>
            <person name="Pellenz S."/>
            <person name="Potier S."/>
            <person name="Richard G.F."/>
            <person name="Straub M.L."/>
            <person name="Suleau A."/>
            <person name="Swennene D."/>
            <person name="Tekaia F."/>
            <person name="Wesolowski-Louvel M."/>
            <person name="Westhof E."/>
            <person name="Wirth B."/>
            <person name="Zeniou-Meyer M."/>
            <person name="Zivanovic I."/>
            <person name="Bolotin-Fukuhara M."/>
            <person name="Thierry A."/>
            <person name="Bouchier C."/>
            <person name="Caudron B."/>
            <person name="Scarpelli C."/>
            <person name="Gaillardin C."/>
            <person name="Weissenbach J."/>
            <person name="Wincker P."/>
            <person name="Souciet J.L."/>
        </authorList>
    </citation>
    <scope>NUCLEOTIDE SEQUENCE [LARGE SCALE GENOMIC DNA]</scope>
    <source>
        <strain evidence="14">ATCC 8585 / CBS 2359 / DSM 70799 / NBRC 1267 / NRRL Y-1140 / WM37</strain>
    </source>
</reference>
<accession>Q6CMA7</accession>
<feature type="binding site" evidence="10">
    <location>
        <position position="45"/>
    </location>
    <ligand>
        <name>ATP</name>
        <dbReference type="ChEBI" id="CHEBI:30616"/>
    </ligand>
</feature>
<feature type="region of interest" description="Disordered" evidence="11">
    <location>
        <begin position="298"/>
        <end position="331"/>
    </location>
</feature>
<dbReference type="PANTHER" id="PTHR48012">
    <property type="entry name" value="STERILE20-LIKE KINASE, ISOFORM B-RELATED"/>
    <property type="match status" value="1"/>
</dbReference>
<keyword evidence="14" id="KW-1185">Reference proteome</keyword>
<evidence type="ECO:0000313" key="14">
    <source>
        <dbReference type="Proteomes" id="UP000000598"/>
    </source>
</evidence>
<evidence type="ECO:0000256" key="2">
    <source>
        <dbReference type="ARBA" id="ARBA00012513"/>
    </source>
</evidence>
<feature type="compositionally biased region" description="Polar residues" evidence="11">
    <location>
        <begin position="306"/>
        <end position="324"/>
    </location>
</feature>
<protein>
    <recommendedName>
        <fullName evidence="2">non-specific serine/threonine protein kinase</fullName>
        <ecNumber evidence="2">2.7.11.1</ecNumber>
    </recommendedName>
</protein>
<dbReference type="InterPro" id="IPR017441">
    <property type="entry name" value="Protein_kinase_ATP_BS"/>
</dbReference>
<keyword evidence="7 10" id="KW-0067">ATP-binding</keyword>
<gene>
    <name evidence="13" type="ORF">KLLA0_E21693g</name>
</gene>
<evidence type="ECO:0000256" key="1">
    <source>
        <dbReference type="ARBA" id="ARBA00008874"/>
    </source>
</evidence>
<feature type="region of interest" description="Disordered" evidence="11">
    <location>
        <begin position="878"/>
        <end position="903"/>
    </location>
</feature>
<dbReference type="eggNOG" id="KOG0201">
    <property type="taxonomic scope" value="Eukaryota"/>
</dbReference>
<evidence type="ECO:0000259" key="12">
    <source>
        <dbReference type="PROSITE" id="PS50011"/>
    </source>
</evidence>
<dbReference type="GO" id="GO:0004674">
    <property type="term" value="F:protein serine/threonine kinase activity"/>
    <property type="evidence" value="ECO:0007669"/>
    <property type="project" value="UniProtKB-KW"/>
</dbReference>
<dbReference type="InterPro" id="IPR008271">
    <property type="entry name" value="Ser/Thr_kinase_AS"/>
</dbReference>
<dbReference type="OMA" id="IMEGVYY"/>
<dbReference type="PROSITE" id="PS00107">
    <property type="entry name" value="PROTEIN_KINASE_ATP"/>
    <property type="match status" value="1"/>
</dbReference>
<dbReference type="GO" id="GO:0031505">
    <property type="term" value="P:fungal-type cell wall organization"/>
    <property type="evidence" value="ECO:0007669"/>
    <property type="project" value="UniProtKB-ARBA"/>
</dbReference>
<dbReference type="PANTHER" id="PTHR48012:SF10">
    <property type="entry name" value="FI20177P1"/>
    <property type="match status" value="1"/>
</dbReference>
<organism evidence="13 14">
    <name type="scientific">Kluyveromyces lactis (strain ATCC 8585 / CBS 2359 / DSM 70799 / NBRC 1267 / NRRL Y-1140 / WM37)</name>
    <name type="common">Yeast</name>
    <name type="synonym">Candida sphaerica</name>
    <dbReference type="NCBI Taxonomy" id="284590"/>
    <lineage>
        <taxon>Eukaryota</taxon>
        <taxon>Fungi</taxon>
        <taxon>Dikarya</taxon>
        <taxon>Ascomycota</taxon>
        <taxon>Saccharomycotina</taxon>
        <taxon>Saccharomycetes</taxon>
        <taxon>Saccharomycetales</taxon>
        <taxon>Saccharomycetaceae</taxon>
        <taxon>Kluyveromyces</taxon>
    </lineage>
</organism>
<feature type="region of interest" description="Disordered" evidence="11">
    <location>
        <begin position="445"/>
        <end position="470"/>
    </location>
</feature>
<dbReference type="InterPro" id="IPR050629">
    <property type="entry name" value="STE20/SPS1-PAK"/>
</dbReference>
<dbReference type="Proteomes" id="UP000000598">
    <property type="component" value="Chromosome E"/>
</dbReference>
<feature type="region of interest" description="Disordered" evidence="11">
    <location>
        <begin position="804"/>
        <end position="865"/>
    </location>
</feature>
<feature type="compositionally biased region" description="Polar residues" evidence="11">
    <location>
        <begin position="596"/>
        <end position="643"/>
    </location>
</feature>
<keyword evidence="4" id="KW-0808">Transferase</keyword>
<dbReference type="Pfam" id="PF00069">
    <property type="entry name" value="Pkinase"/>
    <property type="match status" value="1"/>
</dbReference>
<sequence length="1016" mass="110992">MSSSSTSGTNNVTSLFKRKEIIGRGKFGVVYKAFHVKTQQVYAIKVLNLDNTEDEVEDIRKEIQFLSSLKQTPNITHYYGSYLIDTKLWVIMEYCAGGSLRTLLRPGIIEEKYIGVIMREILVALISIHRDNVIHRDIKAANILIANNGSVKLCDFGVAAQLSQSMLKRQTMAGTPYWMAPEVIMEGVYYDTKVDIWSLGITAYEIATGNPPYCHMEAIRAMQMITKSKPPRLEGREYSQPLKEFIALCLDEDPKERPYAEELFKSKLIKQEKGTSTVILKELITRYLLFREKNEQYKHEEESHTSSKQNPNSSIEGNASQDAGSFTEKEPEDIDIKWDFDSLSSREYILENDINVEAIPEEADWIKYSPQEVNYAYPEEEYYNSNKPYFPYYQGSTIGRTFNNNPNTAHLSTIQANNNNSANLNATAPTNQHNTHFNKHYQHTTTGTANHLSRHTGTTTHGTSKRSETKASKQLLQLFEDKPEEVYDFPKLSKTVSSFNIQPNGTPHVDHDNDSRPDMRNLHSQSTPALSILQTNFKSNLAGPGSSSVLPTPIEIEIPEELPVSKESVLTMNTKPRSSTVSSMSQKATPVLQRRPTVSGQPSSQLTSLRSDIMNGINTNSKTPGNDDTNGINVPSTSSNNAPNVGAKNLFGSNLTQARSPSPTRALADVSPEKKLLDSVLHQSAVYSNTPPVMKQMHTPNDVLLQSMNTPAEKKETEGEPSRINRDFKKQHPHLKLQMPSPTTLVGSNKLLDSTTQLDDASHQHQPNSASTAPGAVTAQTVNQFGINTSNAQISVAMTPVGEKRFGDFTKPRKRSTSASTSSRNSSITNDHVYNPANAILASNGNNSASATNGPTNNGASGTAATTTTTTASMLATTVSSTNPGTSNGAISIPSASTSAGPLPSVSMTPLSIPPGTSNTASTAGSSTVVGGSAGGNISTMSALSSTTPSSLGFIMDPPPKSLSMDMFIDVHDDHRIDKKPIALSELDSLLKMFEDGLTVIEQTLRSSLPQDSPEE</sequence>
<proteinExistence type="inferred from homology"/>
<feature type="compositionally biased region" description="Polar residues" evidence="11">
    <location>
        <begin position="651"/>
        <end position="663"/>
    </location>
</feature>
<evidence type="ECO:0000256" key="8">
    <source>
        <dbReference type="ARBA" id="ARBA00047899"/>
    </source>
</evidence>
<name>Q6CMA7_KLULA</name>
<dbReference type="FunCoup" id="Q6CMA7">
    <property type="interactions" value="335"/>
</dbReference>
<dbReference type="KEGG" id="kla:KLLA0_E21693g"/>
<dbReference type="InterPro" id="IPR011009">
    <property type="entry name" value="Kinase-like_dom_sf"/>
</dbReference>
<keyword evidence="6" id="KW-0418">Kinase</keyword>
<feature type="domain" description="Protein kinase" evidence="12">
    <location>
        <begin position="16"/>
        <end position="269"/>
    </location>
</feature>
<feature type="compositionally biased region" description="Polar residues" evidence="11">
    <location>
        <begin position="883"/>
        <end position="903"/>
    </location>
</feature>
<evidence type="ECO:0000256" key="6">
    <source>
        <dbReference type="ARBA" id="ARBA00022777"/>
    </source>
</evidence>
<feature type="compositionally biased region" description="Low complexity" evidence="11">
    <location>
        <begin position="817"/>
        <end position="829"/>
    </location>
</feature>
<feature type="compositionally biased region" description="Polar residues" evidence="11">
    <location>
        <begin position="575"/>
        <end position="588"/>
    </location>
</feature>
<evidence type="ECO:0000256" key="7">
    <source>
        <dbReference type="ARBA" id="ARBA00022840"/>
    </source>
</evidence>
<comment type="similarity">
    <text evidence="1">Belongs to the protein kinase superfamily. STE Ser/Thr protein kinase family. STE20 subfamily.</text>
</comment>
<evidence type="ECO:0000313" key="13">
    <source>
        <dbReference type="EMBL" id="CAH00019.1"/>
    </source>
</evidence>
<dbReference type="STRING" id="284590.Q6CMA7"/>
<dbReference type="EC" id="2.7.11.1" evidence="2"/>
<evidence type="ECO:0000256" key="4">
    <source>
        <dbReference type="ARBA" id="ARBA00022679"/>
    </source>
</evidence>
<dbReference type="SMART" id="SM00220">
    <property type="entry name" value="S_TKc"/>
    <property type="match status" value="1"/>
</dbReference>
<evidence type="ECO:0000256" key="3">
    <source>
        <dbReference type="ARBA" id="ARBA00022527"/>
    </source>
</evidence>
<dbReference type="PROSITE" id="PS50011">
    <property type="entry name" value="PROTEIN_KINASE_DOM"/>
    <property type="match status" value="1"/>
</dbReference>
<evidence type="ECO:0000256" key="5">
    <source>
        <dbReference type="ARBA" id="ARBA00022741"/>
    </source>
</evidence>
<dbReference type="HOGENOM" id="CLU_009125_2_0_1"/>
<dbReference type="Gene3D" id="1.10.510.10">
    <property type="entry name" value="Transferase(Phosphotransferase) domain 1"/>
    <property type="match status" value="1"/>
</dbReference>
<dbReference type="GO" id="GO:0005524">
    <property type="term" value="F:ATP binding"/>
    <property type="evidence" value="ECO:0007669"/>
    <property type="project" value="UniProtKB-UniRule"/>
</dbReference>
<evidence type="ECO:0000256" key="11">
    <source>
        <dbReference type="SAM" id="MobiDB-lite"/>
    </source>
</evidence>
<dbReference type="FunFam" id="1.10.510.10:FF:000499">
    <property type="entry name" value="Serine/threonine-protein kinase KIC1"/>
    <property type="match status" value="1"/>
</dbReference>
<dbReference type="PROSITE" id="PS00108">
    <property type="entry name" value="PROTEIN_KINASE_ST"/>
    <property type="match status" value="1"/>
</dbReference>
<dbReference type="InParanoid" id="Q6CMA7"/>
<evidence type="ECO:0000256" key="9">
    <source>
        <dbReference type="ARBA" id="ARBA00048679"/>
    </source>
</evidence>
<feature type="region of interest" description="Disordered" evidence="11">
    <location>
        <begin position="498"/>
        <end position="523"/>
    </location>
</feature>
<dbReference type="SUPFAM" id="SSF56112">
    <property type="entry name" value="Protein kinase-like (PK-like)"/>
    <property type="match status" value="1"/>
</dbReference>